<sequence length="148" mass="16200">MIIHSGFITYNTTEPTTTLAQREAQIGPESKRGSDYCGGGGSMDKSHISGLQNWLQNTNAWTYIYLPHQSVVRFSYGSAMMCLKNQYWTENTHVARWEAGWATGYVSEHSVNAASNFYSAGGQATAHGDSGLALDAVLLSLSYACKIY</sequence>
<organism evidence="1 2">
    <name type="scientific">Podospora appendiculata</name>
    <dbReference type="NCBI Taxonomy" id="314037"/>
    <lineage>
        <taxon>Eukaryota</taxon>
        <taxon>Fungi</taxon>
        <taxon>Dikarya</taxon>
        <taxon>Ascomycota</taxon>
        <taxon>Pezizomycotina</taxon>
        <taxon>Sordariomycetes</taxon>
        <taxon>Sordariomycetidae</taxon>
        <taxon>Sordariales</taxon>
        <taxon>Podosporaceae</taxon>
        <taxon>Podospora</taxon>
    </lineage>
</organism>
<reference evidence="1" key="2">
    <citation type="submission" date="2023-06" db="EMBL/GenBank/DDBJ databases">
        <authorList>
            <consortium name="Lawrence Berkeley National Laboratory"/>
            <person name="Haridas S."/>
            <person name="Hensen N."/>
            <person name="Bonometti L."/>
            <person name="Westerberg I."/>
            <person name="Brannstrom I.O."/>
            <person name="Guillou S."/>
            <person name="Cros-Aarteil S."/>
            <person name="Calhoun S."/>
            <person name="Kuo A."/>
            <person name="Mondo S."/>
            <person name="Pangilinan J."/>
            <person name="Riley R."/>
            <person name="Labutti K."/>
            <person name="Andreopoulos B."/>
            <person name="Lipzen A."/>
            <person name="Chen C."/>
            <person name="Yanf M."/>
            <person name="Daum C."/>
            <person name="Ng V."/>
            <person name="Clum A."/>
            <person name="Steindorff A."/>
            <person name="Ohm R."/>
            <person name="Martin F."/>
            <person name="Silar P."/>
            <person name="Natvig D."/>
            <person name="Lalanne C."/>
            <person name="Gautier V."/>
            <person name="Ament-Velasquez S.L."/>
            <person name="Kruys A."/>
            <person name="Hutchinson M.I."/>
            <person name="Powell A.J."/>
            <person name="Barry K."/>
            <person name="Miller A.N."/>
            <person name="Grigoriev I.V."/>
            <person name="Debuchy R."/>
            <person name="Gladieux P."/>
            <person name="Thoren M.H."/>
            <person name="Johannesson H."/>
        </authorList>
    </citation>
    <scope>NUCLEOTIDE SEQUENCE</scope>
    <source>
        <strain evidence="1">CBS 314.62</strain>
    </source>
</reference>
<proteinExistence type="predicted"/>
<name>A0AAE0X3J8_9PEZI</name>
<dbReference type="AlphaFoldDB" id="A0AAE0X3J8"/>
<reference evidence="1" key="1">
    <citation type="journal article" date="2023" name="Mol. Phylogenet. Evol.">
        <title>Genome-scale phylogeny and comparative genomics of the fungal order Sordariales.</title>
        <authorList>
            <person name="Hensen N."/>
            <person name="Bonometti L."/>
            <person name="Westerberg I."/>
            <person name="Brannstrom I.O."/>
            <person name="Guillou S."/>
            <person name="Cros-Aarteil S."/>
            <person name="Calhoun S."/>
            <person name="Haridas S."/>
            <person name="Kuo A."/>
            <person name="Mondo S."/>
            <person name="Pangilinan J."/>
            <person name="Riley R."/>
            <person name="LaButti K."/>
            <person name="Andreopoulos B."/>
            <person name="Lipzen A."/>
            <person name="Chen C."/>
            <person name="Yan M."/>
            <person name="Daum C."/>
            <person name="Ng V."/>
            <person name="Clum A."/>
            <person name="Steindorff A."/>
            <person name="Ohm R.A."/>
            <person name="Martin F."/>
            <person name="Silar P."/>
            <person name="Natvig D.O."/>
            <person name="Lalanne C."/>
            <person name="Gautier V."/>
            <person name="Ament-Velasquez S.L."/>
            <person name="Kruys A."/>
            <person name="Hutchinson M.I."/>
            <person name="Powell A.J."/>
            <person name="Barry K."/>
            <person name="Miller A.N."/>
            <person name="Grigoriev I.V."/>
            <person name="Debuchy R."/>
            <person name="Gladieux P."/>
            <person name="Hiltunen Thoren M."/>
            <person name="Johannesson H."/>
        </authorList>
    </citation>
    <scope>NUCLEOTIDE SEQUENCE</scope>
    <source>
        <strain evidence="1">CBS 314.62</strain>
    </source>
</reference>
<comment type="caution">
    <text evidence="1">The sequence shown here is derived from an EMBL/GenBank/DDBJ whole genome shotgun (WGS) entry which is preliminary data.</text>
</comment>
<protein>
    <submittedName>
        <fullName evidence="1">Uncharacterized protein</fullName>
    </submittedName>
</protein>
<accession>A0AAE0X3J8</accession>
<gene>
    <name evidence="1" type="ORF">B0T22DRAFT_483903</name>
</gene>
<evidence type="ECO:0000313" key="2">
    <source>
        <dbReference type="Proteomes" id="UP001270362"/>
    </source>
</evidence>
<evidence type="ECO:0000313" key="1">
    <source>
        <dbReference type="EMBL" id="KAK3684120.1"/>
    </source>
</evidence>
<dbReference type="Proteomes" id="UP001270362">
    <property type="component" value="Unassembled WGS sequence"/>
</dbReference>
<dbReference type="EMBL" id="JAULSO010000004">
    <property type="protein sequence ID" value="KAK3684120.1"/>
    <property type="molecule type" value="Genomic_DNA"/>
</dbReference>
<keyword evidence="2" id="KW-1185">Reference proteome</keyword>